<name>A0AAU6W3Q0_9VIRU</name>
<reference evidence="1" key="1">
    <citation type="journal article" date="2024" name="J. Gen. Virol.">
        <title>Novel phages of Pseudomonas syringae unveil numerous potential auxiliary metabolic genes.</title>
        <authorList>
            <person name="Feltin C."/>
            <person name="Garneau J.R."/>
            <person name="Morris C.E."/>
            <person name="Berard A."/>
            <person name="Torres-Barcelo C."/>
        </authorList>
    </citation>
    <scope>NUCLEOTIDE SEQUENCE</scope>
</reference>
<evidence type="ECO:0000313" key="1">
    <source>
        <dbReference type="EMBL" id="XAI71145.1"/>
    </source>
</evidence>
<gene>
    <name evidence="1" type="ORF">Cygsa01_00099</name>
</gene>
<accession>A0AAU6W3Q0</accession>
<proteinExistence type="predicted"/>
<protein>
    <submittedName>
        <fullName evidence="1">Uncharacterized protein</fullName>
    </submittedName>
</protein>
<sequence length="65" mass="7311">MADQLKAKLIYETAGNKYVYVVEIQLLDPRGAPIWCEVYRNTSQACAERFVGRNGFTLVAKGTRS</sequence>
<organism evidence="1">
    <name type="scientific">Pseudomonas phage Cygsa01</name>
    <dbReference type="NCBI Taxonomy" id="3138529"/>
    <lineage>
        <taxon>Viruses</taxon>
    </lineage>
</organism>
<dbReference type="EMBL" id="PP179332">
    <property type="protein sequence ID" value="XAI71145.1"/>
    <property type="molecule type" value="Genomic_DNA"/>
</dbReference>